<sequence>MKQLSSHSEQHSHTIPFMNIVRSTLSLQSLKPIEIIDVTADAVRAVEESGMQEGLLTLISRHTTACVNINENEERLMEDMETFLKRLAPRDGNYSHNLEPIDGRDNAHSHLLGLFMNTSETIPFAEGKLLLGRWQSIFFIELDGPRPQRNLLMQVTGI</sequence>
<dbReference type="SUPFAM" id="SSF111038">
    <property type="entry name" value="YjbQ-like"/>
    <property type="match status" value="1"/>
</dbReference>
<dbReference type="EMBL" id="WUBZ01000019">
    <property type="protein sequence ID" value="MWV54728.1"/>
    <property type="molecule type" value="Genomic_DNA"/>
</dbReference>
<dbReference type="InterPro" id="IPR035917">
    <property type="entry name" value="YjbQ-like_sf"/>
</dbReference>
<protein>
    <submittedName>
        <fullName evidence="2">YjbQ family protein</fullName>
    </submittedName>
</protein>
<dbReference type="Pfam" id="PF01894">
    <property type="entry name" value="YjbQ"/>
    <property type="match status" value="1"/>
</dbReference>
<proteinExistence type="inferred from homology"/>
<organism evidence="2 3">
    <name type="scientific">Chlorobium phaeovibrioides</name>
    <dbReference type="NCBI Taxonomy" id="1094"/>
    <lineage>
        <taxon>Bacteria</taxon>
        <taxon>Pseudomonadati</taxon>
        <taxon>Chlorobiota</taxon>
        <taxon>Chlorobiia</taxon>
        <taxon>Chlorobiales</taxon>
        <taxon>Chlorobiaceae</taxon>
        <taxon>Chlorobium/Pelodictyon group</taxon>
        <taxon>Chlorobium</taxon>
    </lineage>
</organism>
<evidence type="ECO:0000256" key="1">
    <source>
        <dbReference type="ARBA" id="ARBA00005534"/>
    </source>
</evidence>
<dbReference type="PANTHER" id="PTHR30615">
    <property type="entry name" value="UNCHARACTERIZED PROTEIN YJBQ-RELATED"/>
    <property type="match status" value="1"/>
</dbReference>
<evidence type="ECO:0000313" key="3">
    <source>
        <dbReference type="Proteomes" id="UP000489351"/>
    </source>
</evidence>
<accession>A0ABW9URI4</accession>
<comment type="similarity">
    <text evidence="1">Belongs to the UPF0047 family.</text>
</comment>
<reference evidence="2 3" key="1">
    <citation type="submission" date="2019-11" db="EMBL/GenBank/DDBJ databases">
        <title>Green- and brown-colored morphotypes of Chlorobia in the stratified aquatic ecosystems of Kandalaksha Gulf (White Sea): A model for study of the accessory genome evolution.</title>
        <authorList>
            <person name="Grouzdev D.S."/>
        </authorList>
    </citation>
    <scope>NUCLEOTIDE SEQUENCE [LARGE SCALE GENOMIC DNA]</scope>
    <source>
        <strain evidence="2 3">ZM</strain>
    </source>
</reference>
<dbReference type="PANTHER" id="PTHR30615:SF8">
    <property type="entry name" value="UPF0047 PROTEIN C4A8.02C"/>
    <property type="match status" value="1"/>
</dbReference>
<comment type="caution">
    <text evidence="2">The sequence shown here is derived from an EMBL/GenBank/DDBJ whole genome shotgun (WGS) entry which is preliminary data.</text>
</comment>
<dbReference type="Gene3D" id="2.60.120.460">
    <property type="entry name" value="YjbQ-like"/>
    <property type="match status" value="1"/>
</dbReference>
<evidence type="ECO:0000313" key="2">
    <source>
        <dbReference type="EMBL" id="MWV54728.1"/>
    </source>
</evidence>
<dbReference type="InterPro" id="IPR001602">
    <property type="entry name" value="UPF0047_YjbQ-like"/>
</dbReference>
<dbReference type="Proteomes" id="UP000489351">
    <property type="component" value="Unassembled WGS sequence"/>
</dbReference>
<gene>
    <name evidence="2" type="ORF">GJ685_06575</name>
</gene>
<name>A0ABW9URI4_CHLPH</name>
<keyword evidence="3" id="KW-1185">Reference proteome</keyword>
<dbReference type="PIRSF" id="PIRSF004681">
    <property type="entry name" value="UCP004681"/>
    <property type="match status" value="1"/>
</dbReference>
<dbReference type="NCBIfam" id="TIGR00149">
    <property type="entry name" value="TIGR00149_YjbQ"/>
    <property type="match status" value="1"/>
</dbReference>